<keyword evidence="9" id="KW-0444">Lipid biosynthesis</keyword>
<dbReference type="RefSeq" id="WP_139592402.1">
    <property type="nucleotide sequence ID" value="NZ_CP040825.1"/>
</dbReference>
<dbReference type="EC" id="2.7.7.41" evidence="6"/>
<evidence type="ECO:0000256" key="20">
    <source>
        <dbReference type="ARBA" id="ARBA00032253"/>
    </source>
</evidence>
<accession>A0A5B7XVU7</accession>
<feature type="transmembrane region" description="Helical" evidence="24">
    <location>
        <begin position="287"/>
        <end position="309"/>
    </location>
</feature>
<evidence type="ECO:0000256" key="15">
    <source>
        <dbReference type="ARBA" id="ARBA00023136"/>
    </source>
</evidence>
<evidence type="ECO:0000256" key="9">
    <source>
        <dbReference type="ARBA" id="ARBA00022516"/>
    </source>
</evidence>
<comment type="pathway">
    <text evidence="3">Phospholipid metabolism; CDP-diacylglycerol biosynthesis; CDP-diacylglycerol from sn-glycerol 3-phosphate: step 3/3.</text>
</comment>
<feature type="transmembrane region" description="Helical" evidence="24">
    <location>
        <begin position="335"/>
        <end position="354"/>
    </location>
</feature>
<evidence type="ECO:0000256" key="5">
    <source>
        <dbReference type="ARBA" id="ARBA00010185"/>
    </source>
</evidence>
<name>A0A5B7XVU7_9MOLU</name>
<evidence type="ECO:0000256" key="22">
    <source>
        <dbReference type="ARBA" id="ARBA00032743"/>
    </source>
</evidence>
<dbReference type="GO" id="GO:0016024">
    <property type="term" value="P:CDP-diacylglycerol biosynthetic process"/>
    <property type="evidence" value="ECO:0007669"/>
    <property type="project" value="TreeGrafter"/>
</dbReference>
<comment type="catalytic activity">
    <reaction evidence="1">
        <text>a 1,2-diacyl-sn-glycero-3-phosphate + CTP + H(+) = a CDP-1,2-diacyl-sn-glycerol + diphosphate</text>
        <dbReference type="Rhea" id="RHEA:16229"/>
        <dbReference type="ChEBI" id="CHEBI:15378"/>
        <dbReference type="ChEBI" id="CHEBI:33019"/>
        <dbReference type="ChEBI" id="CHEBI:37563"/>
        <dbReference type="ChEBI" id="CHEBI:58332"/>
        <dbReference type="ChEBI" id="CHEBI:58608"/>
        <dbReference type="EC" id="2.7.7.41"/>
    </reaction>
</comment>
<dbReference type="OrthoDB" id="9799199at2"/>
<keyword evidence="14" id="KW-0443">Lipid metabolism</keyword>
<evidence type="ECO:0000256" key="8">
    <source>
        <dbReference type="ARBA" id="ARBA00022475"/>
    </source>
</evidence>
<feature type="transmembrane region" description="Helical" evidence="24">
    <location>
        <begin position="53"/>
        <end position="72"/>
    </location>
</feature>
<feature type="transmembrane region" description="Helical" evidence="24">
    <location>
        <begin position="198"/>
        <end position="217"/>
    </location>
</feature>
<dbReference type="PANTHER" id="PTHR46382">
    <property type="entry name" value="PHOSPHATIDATE CYTIDYLYLTRANSFERASE"/>
    <property type="match status" value="1"/>
</dbReference>
<evidence type="ECO:0000256" key="23">
    <source>
        <dbReference type="ARBA" id="ARBA00033406"/>
    </source>
</evidence>
<evidence type="ECO:0000256" key="6">
    <source>
        <dbReference type="ARBA" id="ARBA00012487"/>
    </source>
</evidence>
<evidence type="ECO:0000256" key="3">
    <source>
        <dbReference type="ARBA" id="ARBA00005119"/>
    </source>
</evidence>
<dbReference type="EMBL" id="CP040825">
    <property type="protein sequence ID" value="QCZ36922.1"/>
    <property type="molecule type" value="Genomic_DNA"/>
</dbReference>
<keyword evidence="17" id="KW-1208">Phospholipid metabolism</keyword>
<evidence type="ECO:0000256" key="2">
    <source>
        <dbReference type="ARBA" id="ARBA00004651"/>
    </source>
</evidence>
<feature type="transmembrane region" description="Helical" evidence="24">
    <location>
        <begin position="84"/>
        <end position="103"/>
    </location>
</feature>
<comment type="pathway">
    <text evidence="4">Lipid metabolism.</text>
</comment>
<sequence>MNSNRLNNTNKSFVKNRLIPALILILVAIPLFTLLLVSFNPTYNQNLSEGVKLLFKSTSAVLLIIFSFWLFFELNMSTIKNKYFAILLSAIALVGVFGNMSLWQQLLLFTGKQNEFGWSNDLNEVGKLTRQFVFDWYLLLIPILAIIFRIMIKLFIIKMPNYKWLIINSLIYGLTLAILIIFIKFFIVLLTQNYGLELIMLFLFISCGYDIGGYFGGKTLGHKFIKPKLAPKLSPKKTYEGAFVGYLTSMLVALILISSMYGIKNGINSNLYTQNTIFNYFLNTSNFTAYIITFLFIAPFAALFGDLYFSGIKRMNGIKDFSKLLKEHGGALDRFDSISFVFVLFAILAVLSSIN</sequence>
<evidence type="ECO:0000313" key="25">
    <source>
        <dbReference type="EMBL" id="QCZ36922.1"/>
    </source>
</evidence>
<evidence type="ECO:0000256" key="13">
    <source>
        <dbReference type="ARBA" id="ARBA00022989"/>
    </source>
</evidence>
<feature type="transmembrane region" description="Helical" evidence="24">
    <location>
        <begin position="136"/>
        <end position="157"/>
    </location>
</feature>
<keyword evidence="11 24" id="KW-0812">Transmembrane</keyword>
<evidence type="ECO:0000256" key="11">
    <source>
        <dbReference type="ARBA" id="ARBA00022692"/>
    </source>
</evidence>
<evidence type="ECO:0000256" key="19">
    <source>
        <dbReference type="ARBA" id="ARBA00031825"/>
    </source>
</evidence>
<dbReference type="GO" id="GO:0004605">
    <property type="term" value="F:phosphatidate cytidylyltransferase activity"/>
    <property type="evidence" value="ECO:0007669"/>
    <property type="project" value="UniProtKB-EC"/>
</dbReference>
<keyword evidence="8" id="KW-1003">Cell membrane</keyword>
<evidence type="ECO:0000256" key="14">
    <source>
        <dbReference type="ARBA" id="ARBA00023098"/>
    </source>
</evidence>
<dbReference type="AlphaFoldDB" id="A0A5B7XVU7"/>
<evidence type="ECO:0000256" key="16">
    <source>
        <dbReference type="ARBA" id="ARBA00023209"/>
    </source>
</evidence>
<evidence type="ECO:0000256" key="4">
    <source>
        <dbReference type="ARBA" id="ARBA00005189"/>
    </source>
</evidence>
<gene>
    <name evidence="25" type="ORF">FG904_02825</name>
</gene>
<keyword evidence="13 24" id="KW-1133">Transmembrane helix</keyword>
<keyword evidence="16" id="KW-0594">Phospholipid biosynthesis</keyword>
<evidence type="ECO:0000256" key="7">
    <source>
        <dbReference type="ARBA" id="ARBA00019373"/>
    </source>
</evidence>
<organism evidence="25 26">
    <name type="scientific">Mycoplasma nasistruthionis</name>
    <dbReference type="NCBI Taxonomy" id="353852"/>
    <lineage>
        <taxon>Bacteria</taxon>
        <taxon>Bacillati</taxon>
        <taxon>Mycoplasmatota</taxon>
        <taxon>Mollicutes</taxon>
        <taxon>Mycoplasmataceae</taxon>
        <taxon>Mycoplasma</taxon>
    </lineage>
</organism>
<dbReference type="Proteomes" id="UP000305457">
    <property type="component" value="Chromosome"/>
</dbReference>
<keyword evidence="12 25" id="KW-0548">Nucleotidyltransferase</keyword>
<evidence type="ECO:0000256" key="18">
    <source>
        <dbReference type="ARBA" id="ARBA00029893"/>
    </source>
</evidence>
<evidence type="ECO:0000256" key="1">
    <source>
        <dbReference type="ARBA" id="ARBA00001698"/>
    </source>
</evidence>
<dbReference type="Pfam" id="PF01148">
    <property type="entry name" value="CTP_transf_1"/>
    <property type="match status" value="1"/>
</dbReference>
<reference evidence="25 26" key="1">
    <citation type="submission" date="2019-06" db="EMBL/GenBank/DDBJ databases">
        <title>Mycoplasma sp. 2F1A isolated from ostrich.</title>
        <authorList>
            <person name="Spergser J."/>
        </authorList>
    </citation>
    <scope>NUCLEOTIDE SEQUENCE [LARGE SCALE GENOMIC DNA]</scope>
    <source>
        <strain evidence="25 26">2F1A</strain>
    </source>
</reference>
<proteinExistence type="inferred from homology"/>
<evidence type="ECO:0000256" key="12">
    <source>
        <dbReference type="ARBA" id="ARBA00022695"/>
    </source>
</evidence>
<keyword evidence="15 24" id="KW-0472">Membrane</keyword>
<protein>
    <recommendedName>
        <fullName evidence="7">Phosphatidate cytidylyltransferase</fullName>
        <ecNumber evidence="6">2.7.7.41</ecNumber>
    </recommendedName>
    <alternativeName>
        <fullName evidence="20">CDP-DAG synthase</fullName>
    </alternativeName>
    <alternativeName>
        <fullName evidence="22">CDP-DG synthase</fullName>
    </alternativeName>
    <alternativeName>
        <fullName evidence="18">CDP-diacylglycerol synthase</fullName>
    </alternativeName>
    <alternativeName>
        <fullName evidence="21">CDP-diglyceride pyrophosphorylase</fullName>
    </alternativeName>
    <alternativeName>
        <fullName evidence="23">CDP-diglyceride synthase</fullName>
    </alternativeName>
    <alternativeName>
        <fullName evidence="19">CTP:phosphatidate cytidylyltransferase</fullName>
    </alternativeName>
</protein>
<comment type="subcellular location">
    <subcellularLocation>
        <location evidence="2">Cell membrane</location>
        <topology evidence="2">Multi-pass membrane protein</topology>
    </subcellularLocation>
</comment>
<feature type="transmembrane region" description="Helical" evidence="24">
    <location>
        <begin position="21"/>
        <end position="41"/>
    </location>
</feature>
<evidence type="ECO:0000256" key="17">
    <source>
        <dbReference type="ARBA" id="ARBA00023264"/>
    </source>
</evidence>
<evidence type="ECO:0000256" key="21">
    <source>
        <dbReference type="ARBA" id="ARBA00032396"/>
    </source>
</evidence>
<dbReference type="KEGG" id="mnh:FG904_02825"/>
<keyword evidence="10 25" id="KW-0808">Transferase</keyword>
<comment type="similarity">
    <text evidence="5">Belongs to the CDS family.</text>
</comment>
<dbReference type="GO" id="GO:0005886">
    <property type="term" value="C:plasma membrane"/>
    <property type="evidence" value="ECO:0007669"/>
    <property type="project" value="UniProtKB-SubCell"/>
</dbReference>
<evidence type="ECO:0000256" key="10">
    <source>
        <dbReference type="ARBA" id="ARBA00022679"/>
    </source>
</evidence>
<feature type="transmembrane region" description="Helical" evidence="24">
    <location>
        <begin position="238"/>
        <end position="263"/>
    </location>
</feature>
<feature type="transmembrane region" description="Helical" evidence="24">
    <location>
        <begin position="169"/>
        <end position="192"/>
    </location>
</feature>
<evidence type="ECO:0000256" key="24">
    <source>
        <dbReference type="SAM" id="Phobius"/>
    </source>
</evidence>
<dbReference type="PANTHER" id="PTHR46382:SF1">
    <property type="entry name" value="PHOSPHATIDATE CYTIDYLYLTRANSFERASE"/>
    <property type="match status" value="1"/>
</dbReference>
<evidence type="ECO:0000313" key="26">
    <source>
        <dbReference type="Proteomes" id="UP000305457"/>
    </source>
</evidence>